<organism evidence="3 4">
    <name type="scientific">Acetobacter orleanensis</name>
    <dbReference type="NCBI Taxonomy" id="104099"/>
    <lineage>
        <taxon>Bacteria</taxon>
        <taxon>Pseudomonadati</taxon>
        <taxon>Pseudomonadota</taxon>
        <taxon>Alphaproteobacteria</taxon>
        <taxon>Acetobacterales</taxon>
        <taxon>Acetobacteraceae</taxon>
        <taxon>Acetobacter</taxon>
    </lineage>
</organism>
<protein>
    <submittedName>
        <fullName evidence="3">Outer-membrane lipoprotein carrier protein</fullName>
    </submittedName>
</protein>
<dbReference type="RefSeq" id="WP_244463421.1">
    <property type="nucleotide sequence ID" value="NZ_BJMU01000006.1"/>
</dbReference>
<dbReference type="PANTHER" id="PTHR35869">
    <property type="entry name" value="OUTER-MEMBRANE LIPOPROTEIN CARRIER PROTEIN"/>
    <property type="match status" value="1"/>
</dbReference>
<gene>
    <name evidence="3" type="ORF">AOR01nite_14380</name>
</gene>
<dbReference type="Proteomes" id="UP000317617">
    <property type="component" value="Unassembled WGS sequence"/>
</dbReference>
<dbReference type="InterPro" id="IPR029046">
    <property type="entry name" value="LolA/LolB/LppX"/>
</dbReference>
<keyword evidence="3" id="KW-0449">Lipoprotein</keyword>
<dbReference type="Pfam" id="PF03548">
    <property type="entry name" value="LolA"/>
    <property type="match status" value="1"/>
</dbReference>
<reference evidence="3 4" key="1">
    <citation type="submission" date="2019-06" db="EMBL/GenBank/DDBJ databases">
        <title>Whole genome shotgun sequence of Acetobacter orleanensis NBRC 13752.</title>
        <authorList>
            <person name="Hosoyama A."/>
            <person name="Uohara A."/>
            <person name="Ohji S."/>
            <person name="Ichikawa N."/>
        </authorList>
    </citation>
    <scope>NUCLEOTIDE SEQUENCE [LARGE SCALE GENOMIC DNA]</scope>
    <source>
        <strain evidence="3 4">NBRC 13752</strain>
    </source>
</reference>
<proteinExistence type="predicted"/>
<comment type="caution">
    <text evidence="3">The sequence shown here is derived from an EMBL/GenBank/DDBJ whole genome shotgun (WGS) entry which is preliminary data.</text>
</comment>
<evidence type="ECO:0000256" key="2">
    <source>
        <dbReference type="SAM" id="SignalP"/>
    </source>
</evidence>
<evidence type="ECO:0000313" key="4">
    <source>
        <dbReference type="Proteomes" id="UP000317617"/>
    </source>
</evidence>
<evidence type="ECO:0000256" key="1">
    <source>
        <dbReference type="ARBA" id="ARBA00022729"/>
    </source>
</evidence>
<evidence type="ECO:0000313" key="3">
    <source>
        <dbReference type="EMBL" id="GEB82961.1"/>
    </source>
</evidence>
<dbReference type="PANTHER" id="PTHR35869:SF1">
    <property type="entry name" value="OUTER-MEMBRANE LIPOPROTEIN CARRIER PROTEIN"/>
    <property type="match status" value="1"/>
</dbReference>
<dbReference type="Gene3D" id="2.50.20.10">
    <property type="entry name" value="Lipoprotein localisation LolA/LolB/LppX"/>
    <property type="match status" value="1"/>
</dbReference>
<feature type="chain" id="PRO_5021499890" evidence="2">
    <location>
        <begin position="28"/>
        <end position="235"/>
    </location>
</feature>
<keyword evidence="4" id="KW-1185">Reference proteome</keyword>
<feature type="signal peptide" evidence="2">
    <location>
        <begin position="1"/>
        <end position="27"/>
    </location>
</feature>
<dbReference type="SUPFAM" id="SSF89392">
    <property type="entry name" value="Prokaryotic lipoproteins and lipoprotein localization factors"/>
    <property type="match status" value="1"/>
</dbReference>
<dbReference type="InterPro" id="IPR004564">
    <property type="entry name" value="OM_lipoprot_carrier_LolA-like"/>
</dbReference>
<dbReference type="AlphaFoldDB" id="A0A4Y3TIZ4"/>
<keyword evidence="1 2" id="KW-0732">Signal</keyword>
<name>A0A4Y3TIZ4_9PROT</name>
<dbReference type="STRING" id="104099.AD949_05955"/>
<dbReference type="EMBL" id="BJMU01000006">
    <property type="protein sequence ID" value="GEB82961.1"/>
    <property type="molecule type" value="Genomic_DNA"/>
</dbReference>
<dbReference type="CDD" id="cd16325">
    <property type="entry name" value="LolA"/>
    <property type="match status" value="1"/>
</dbReference>
<sequence>MTSRSSKFSALCLALSVGGGVSAFAHAAPALAQGAAAQSVPQSGGQSATPAEAPEGITLSASDKMWLGKIEKALNSVTTFQAHMQQLDTDGKRTTGVVWMQRPGQMRLAYDPPTPLLLVANQGKVVFRDNQLDQTTVIPMERTPLGLLLRQHVSLKEDVTITGFQHEGGLVQVTVVRTSSPGDGSLTLVFYDNPVSLRSWSVVDAQGRETRVTLFDVKSGVAIPAGTFTLPAQPD</sequence>
<accession>A0A4Y3TIZ4</accession>